<dbReference type="InterPro" id="IPR041899">
    <property type="entry name" value="MAGE_WH2"/>
</dbReference>
<organism evidence="3 4">
    <name type="scientific">Meloidogyne javanica</name>
    <name type="common">Root-knot nematode worm</name>
    <dbReference type="NCBI Taxonomy" id="6303"/>
    <lineage>
        <taxon>Eukaryota</taxon>
        <taxon>Metazoa</taxon>
        <taxon>Ecdysozoa</taxon>
        <taxon>Nematoda</taxon>
        <taxon>Chromadorea</taxon>
        <taxon>Rhabditida</taxon>
        <taxon>Tylenchina</taxon>
        <taxon>Tylenchomorpha</taxon>
        <taxon>Tylenchoidea</taxon>
        <taxon>Meloidogynidae</taxon>
        <taxon>Meloidogyninae</taxon>
        <taxon>Meloidogyne</taxon>
        <taxon>Meloidogyne incognita group</taxon>
    </lineage>
</organism>
<evidence type="ECO:0000256" key="1">
    <source>
        <dbReference type="SAM" id="MobiDB-lite"/>
    </source>
</evidence>
<dbReference type="Proteomes" id="UP000887561">
    <property type="component" value="Unplaced"/>
</dbReference>
<dbReference type="SMART" id="SM01373">
    <property type="entry name" value="MAGE"/>
    <property type="match status" value="1"/>
</dbReference>
<name>A0A915N1D0_MELJA</name>
<evidence type="ECO:0000313" key="4">
    <source>
        <dbReference type="WBParaSite" id="scaffold6254_cov268.g10629"/>
    </source>
</evidence>
<feature type="compositionally biased region" description="Low complexity" evidence="1">
    <location>
        <begin position="107"/>
        <end position="117"/>
    </location>
</feature>
<dbReference type="AlphaFoldDB" id="A0A915N1D0"/>
<sequence>MADDINEDIDQDEEMDYSDDQDDREMLNRLKLDLVKKVVQCVMSCCTKRGYCRDGDIADVFTDRKERRLKDKVLKIVKEEFMNVFGMKWYDKRCGPLSKSLASEVRSLNSNSTNNNASDDEDQENEKLVENRDFKRWLLTSTLMFIFMSKRHQSKGNANEKGIDFLLIKEFLNKMFDKFNTEHLTDKQYMDIFGPSKSAEFISQGWLKCNIQFDQASGADDIFYHWGPRAETVVSKKEILEEFVRIYGGTINDWPNHAKAAGVRIERN</sequence>
<accession>A0A915N1D0</accession>
<protein>
    <submittedName>
        <fullName evidence="4">MAGE domain-containing protein</fullName>
    </submittedName>
</protein>
<feature type="domain" description="MAGE" evidence="2">
    <location>
        <begin position="224"/>
        <end position="261"/>
    </location>
</feature>
<dbReference type="PROSITE" id="PS50838">
    <property type="entry name" value="MAGE"/>
    <property type="match status" value="1"/>
</dbReference>
<evidence type="ECO:0000313" key="3">
    <source>
        <dbReference type="Proteomes" id="UP000887561"/>
    </source>
</evidence>
<proteinExistence type="predicted"/>
<feature type="region of interest" description="Disordered" evidence="1">
    <location>
        <begin position="106"/>
        <end position="127"/>
    </location>
</feature>
<dbReference type="Gene3D" id="1.10.10.1210">
    <property type="entry name" value="MAGE homology domain, winged helix WH2 motif"/>
    <property type="match status" value="1"/>
</dbReference>
<feature type="region of interest" description="Disordered" evidence="1">
    <location>
        <begin position="1"/>
        <end position="22"/>
    </location>
</feature>
<dbReference type="WBParaSite" id="scaffold6254_cov268.g10629">
    <property type="protein sequence ID" value="scaffold6254_cov268.g10629"/>
    <property type="gene ID" value="scaffold6254_cov268.g10629"/>
</dbReference>
<dbReference type="InterPro" id="IPR002190">
    <property type="entry name" value="MHD_dom"/>
</dbReference>
<keyword evidence="3" id="KW-1185">Reference proteome</keyword>
<evidence type="ECO:0000259" key="2">
    <source>
        <dbReference type="PROSITE" id="PS50838"/>
    </source>
</evidence>
<reference evidence="4" key="1">
    <citation type="submission" date="2022-11" db="UniProtKB">
        <authorList>
            <consortium name="WormBaseParasite"/>
        </authorList>
    </citation>
    <scope>IDENTIFICATION</scope>
</reference>